<dbReference type="InterPro" id="IPR029460">
    <property type="entry name" value="DNAPol_HHH"/>
</dbReference>
<dbReference type="Gene3D" id="3.20.20.140">
    <property type="entry name" value="Metal-dependent hydrolases"/>
    <property type="match status" value="1"/>
</dbReference>
<evidence type="ECO:0000256" key="8">
    <source>
        <dbReference type="ARBA" id="ARBA00022932"/>
    </source>
</evidence>
<dbReference type="InterPro" id="IPR003141">
    <property type="entry name" value="Pol/His_phosphatase_N"/>
</dbReference>
<dbReference type="Pfam" id="PF07733">
    <property type="entry name" value="DNA_pol3_alpha"/>
    <property type="match status" value="1"/>
</dbReference>
<dbReference type="GO" id="GO:0003887">
    <property type="term" value="F:DNA-directed DNA polymerase activity"/>
    <property type="evidence" value="ECO:0007669"/>
    <property type="project" value="UniProtKB-KW"/>
</dbReference>
<accession>A0A2H3KJA4</accession>
<keyword evidence="13" id="KW-1185">Reference proteome</keyword>
<dbReference type="InterPro" id="IPR040982">
    <property type="entry name" value="DNA_pol3_finger"/>
</dbReference>
<protein>
    <recommendedName>
        <fullName evidence="4">DNA polymerase III subunit alpha</fullName>
        <ecNumber evidence="3">2.7.7.7</ecNumber>
    </recommendedName>
</protein>
<dbReference type="Pfam" id="PF02811">
    <property type="entry name" value="PHP"/>
    <property type="match status" value="1"/>
</dbReference>
<dbReference type="Proteomes" id="UP000220922">
    <property type="component" value="Unassembled WGS sequence"/>
</dbReference>
<dbReference type="NCBIfam" id="NF004226">
    <property type="entry name" value="PRK05673.1"/>
    <property type="match status" value="1"/>
</dbReference>
<evidence type="ECO:0000256" key="7">
    <source>
        <dbReference type="ARBA" id="ARBA00022705"/>
    </source>
</evidence>
<dbReference type="OrthoDB" id="9803237at2"/>
<evidence type="ECO:0000256" key="1">
    <source>
        <dbReference type="ARBA" id="ARBA00004496"/>
    </source>
</evidence>
<organism evidence="12 13">
    <name type="scientific">Candidatus Chloroploca asiatica</name>
    <dbReference type="NCBI Taxonomy" id="1506545"/>
    <lineage>
        <taxon>Bacteria</taxon>
        <taxon>Bacillati</taxon>
        <taxon>Chloroflexota</taxon>
        <taxon>Chloroflexia</taxon>
        <taxon>Chloroflexales</taxon>
        <taxon>Chloroflexineae</taxon>
        <taxon>Oscillochloridaceae</taxon>
        <taxon>Candidatus Chloroploca</taxon>
    </lineage>
</organism>
<dbReference type="EMBL" id="LYXE01000116">
    <property type="protein sequence ID" value="PDV97983.1"/>
    <property type="molecule type" value="Genomic_DNA"/>
</dbReference>
<evidence type="ECO:0000313" key="13">
    <source>
        <dbReference type="Proteomes" id="UP000220922"/>
    </source>
</evidence>
<dbReference type="EC" id="2.7.7.7" evidence="3"/>
<feature type="compositionally biased region" description="Pro residues" evidence="10">
    <location>
        <begin position="1133"/>
        <end position="1142"/>
    </location>
</feature>
<feature type="domain" description="Polymerase/histidinol phosphatase N-terminal" evidence="11">
    <location>
        <begin position="5"/>
        <end position="72"/>
    </location>
</feature>
<dbReference type="SUPFAM" id="SSF89550">
    <property type="entry name" value="PHP domain-like"/>
    <property type="match status" value="1"/>
</dbReference>
<dbReference type="InterPro" id="IPR041931">
    <property type="entry name" value="DNA_pol3_alpha_thumb_dom"/>
</dbReference>
<dbReference type="InterPro" id="IPR011708">
    <property type="entry name" value="DNA_pol3_alpha_NTPase_dom"/>
</dbReference>
<dbReference type="GO" id="GO:0005737">
    <property type="term" value="C:cytoplasm"/>
    <property type="evidence" value="ECO:0007669"/>
    <property type="project" value="UniProtKB-SubCell"/>
</dbReference>
<dbReference type="GO" id="GO:0008408">
    <property type="term" value="F:3'-5' exonuclease activity"/>
    <property type="evidence" value="ECO:0007669"/>
    <property type="project" value="InterPro"/>
</dbReference>
<reference evidence="12 13" key="1">
    <citation type="submission" date="2016-05" db="EMBL/GenBank/DDBJ databases">
        <authorList>
            <person name="Lavstsen T."/>
            <person name="Jespersen J.S."/>
        </authorList>
    </citation>
    <scope>NUCLEOTIDE SEQUENCE [LARGE SCALE GENOMIC DNA]</scope>
    <source>
        <strain evidence="12 13">B7-9</strain>
    </source>
</reference>
<dbReference type="PANTHER" id="PTHR32294">
    <property type="entry name" value="DNA POLYMERASE III SUBUNIT ALPHA"/>
    <property type="match status" value="1"/>
</dbReference>
<dbReference type="PANTHER" id="PTHR32294:SF0">
    <property type="entry name" value="DNA POLYMERASE III SUBUNIT ALPHA"/>
    <property type="match status" value="1"/>
</dbReference>
<sequence>MKDFVHLHVHSEYSLLDGYASTKAIAERAVELGMDSIALTDHGVMYGAMEFYDAAKKAGIKPIIGVEAYMAPGSRTSQMVKGGKNYYHLLLLAKNEVGYRNLVHLTTRSHLDGMGKGIFARPRIDRELLEQHHEGLIVTSSCIAGEVIQALTAQQRDQAIAMAAYYRDLLGPDNYFLELQLHDNTPELEGINDELVRIGNELGIPLVATSDTHFVRPEDVKTQHMVMSMGMNLTYQEFCAKDFAMDESYHIMSGEAMWERFKRYGTGPLENTRRIAEMCNLKLDFGRVQLPQFDLPEGHDASSYLKLVCEEGLMKRFHGAPPEHYMARLEDELDVINATGFPDYMLIVWDYVKYARSRGIPCLPRGSAGASLVLYALEITDVDPVANKLLFERFLSRERLEMPDIDTDFADSRRGEILDYIATKYGRENVAQIITYGTLGAKAALRDMGRVLGIELSEVDRVARLIPTLPVGTTIAQALERVPELRQIYETQPHLKDLIDWAKKVEGRMRSVGTHACGLVVSRSPLEDLVPLQRTTKDDQAVMAAFEGSTLAKMGLLKMDILGLTNLSIVAEALKYIERSTGQSLWLDQIPLDDPNVFASLGRGETRNVFQLESAGMTRYLMQLKPTRVEDLYAMVALYRPGPLEQIPLYIANKNNPGQIKYLHPILKPILEDTYGVIVYQEQIMQLLQTVADYTLGQAYVVIKAISKKNKALMAENGAIFKAGCLKKGISQQVADELWELILPFAGYSFNRPHATLYGLLSYQTSWLKVNYPVEYMAAVLTGAGGTIEDIAKGALEARRLGVAVLQPDVNASQKGFEIEALNGTLPVGVQFDRGIRFGLAAIKNVGDGPVEAIIAEREANGPFVSLEDLCGRVDRHAINKRVLESLIKGGAFDSMPGSRRQKLAILDQAISAGAEAQKARDVGQSSLFDMFGEATGGTQSLNVSRVPMPIITPNPAEMKEELLWEKELLGLNVSEDPVARALEGVDLTDVSSLSDISEESIGSTMTFVGVLNGVRRITTRKGDTMLVANLEDLTGTIELVAFPRTLAKAGDLLCDDGAVKLTAKVDNRRDVTQLVVESVEPVVAAAQPAPAPIASEMDLEGFGELVEPEAGATATGSMREPARTTNVTTLTPVPPTPPPSTTPTTPITTIRAKQQVKVNGGESRGNGKGNGNASNGGTYHEAPAAPQGRTLRLYLPRTGNDEADVRCMQNIYSVLRESIGPDRVTLYLPNGVGTVILQSQHTIQISSGLIDSLKGVIGAERVIAE</sequence>
<comment type="subcellular location">
    <subcellularLocation>
        <location evidence="1">Cytoplasm</location>
    </subcellularLocation>
</comment>
<dbReference type="GO" id="GO:0006260">
    <property type="term" value="P:DNA replication"/>
    <property type="evidence" value="ECO:0007669"/>
    <property type="project" value="UniProtKB-KW"/>
</dbReference>
<evidence type="ECO:0000256" key="4">
    <source>
        <dbReference type="ARBA" id="ARBA00019114"/>
    </source>
</evidence>
<dbReference type="Pfam" id="PF17657">
    <property type="entry name" value="DNA_pol3_finger"/>
    <property type="match status" value="1"/>
</dbReference>
<name>A0A2H3KJA4_9CHLR</name>
<dbReference type="Gene3D" id="1.10.10.1600">
    <property type="entry name" value="Bacterial DNA polymerase III alpha subunit, thumb domain"/>
    <property type="match status" value="1"/>
</dbReference>
<dbReference type="GO" id="GO:0003676">
    <property type="term" value="F:nucleic acid binding"/>
    <property type="evidence" value="ECO:0007669"/>
    <property type="project" value="InterPro"/>
</dbReference>
<dbReference type="CDD" id="cd04485">
    <property type="entry name" value="DnaE_OBF"/>
    <property type="match status" value="1"/>
</dbReference>
<evidence type="ECO:0000256" key="3">
    <source>
        <dbReference type="ARBA" id="ARBA00012417"/>
    </source>
</evidence>
<dbReference type="Pfam" id="PF01336">
    <property type="entry name" value="tRNA_anti-codon"/>
    <property type="match status" value="1"/>
</dbReference>
<comment type="caution">
    <text evidence="12">The sequence shown here is derived from an EMBL/GenBank/DDBJ whole genome shotgun (WGS) entry which is preliminary data.</text>
</comment>
<gene>
    <name evidence="12" type="ORF">A9Q02_16730</name>
</gene>
<dbReference type="InterPro" id="IPR004365">
    <property type="entry name" value="NA-bd_OB_tRNA"/>
</dbReference>
<dbReference type="AlphaFoldDB" id="A0A2H3KJA4"/>
<comment type="catalytic activity">
    <reaction evidence="9">
        <text>DNA(n) + a 2'-deoxyribonucleoside 5'-triphosphate = DNA(n+1) + diphosphate</text>
        <dbReference type="Rhea" id="RHEA:22508"/>
        <dbReference type="Rhea" id="RHEA-COMP:17339"/>
        <dbReference type="Rhea" id="RHEA-COMP:17340"/>
        <dbReference type="ChEBI" id="CHEBI:33019"/>
        <dbReference type="ChEBI" id="CHEBI:61560"/>
        <dbReference type="ChEBI" id="CHEBI:173112"/>
        <dbReference type="EC" id="2.7.7.7"/>
    </reaction>
</comment>
<evidence type="ECO:0000313" key="12">
    <source>
        <dbReference type="EMBL" id="PDV97983.1"/>
    </source>
</evidence>
<keyword evidence="7" id="KW-0235">DNA replication</keyword>
<feature type="region of interest" description="Disordered" evidence="10">
    <location>
        <begin position="1112"/>
        <end position="1186"/>
    </location>
</feature>
<evidence type="ECO:0000256" key="5">
    <source>
        <dbReference type="ARBA" id="ARBA00022679"/>
    </source>
</evidence>
<comment type="similarity">
    <text evidence="2">Belongs to the DNA polymerase type-C family. DnaE subfamily.</text>
</comment>
<evidence type="ECO:0000256" key="2">
    <source>
        <dbReference type="ARBA" id="ARBA00009496"/>
    </source>
</evidence>
<keyword evidence="6" id="KW-0548">Nucleotidyltransferase</keyword>
<dbReference type="CDD" id="cd12113">
    <property type="entry name" value="PHP_PolIIIA_DnaE3"/>
    <property type="match status" value="1"/>
</dbReference>
<dbReference type="SMART" id="SM00481">
    <property type="entry name" value="POLIIIAc"/>
    <property type="match status" value="1"/>
</dbReference>
<dbReference type="Pfam" id="PF14579">
    <property type="entry name" value="HHH_6"/>
    <property type="match status" value="1"/>
</dbReference>
<evidence type="ECO:0000259" key="11">
    <source>
        <dbReference type="SMART" id="SM00481"/>
    </source>
</evidence>
<dbReference type="Gene3D" id="1.10.150.870">
    <property type="match status" value="1"/>
</dbReference>
<dbReference type="NCBIfam" id="TIGR00594">
    <property type="entry name" value="polc"/>
    <property type="match status" value="1"/>
</dbReference>
<dbReference type="RefSeq" id="WP_097653963.1">
    <property type="nucleotide sequence ID" value="NZ_LYXE01000116.1"/>
</dbReference>
<keyword evidence="8" id="KW-0239">DNA-directed DNA polymerase</keyword>
<evidence type="ECO:0000256" key="9">
    <source>
        <dbReference type="ARBA" id="ARBA00049244"/>
    </source>
</evidence>
<evidence type="ECO:0000256" key="6">
    <source>
        <dbReference type="ARBA" id="ARBA00022695"/>
    </source>
</evidence>
<dbReference type="InterPro" id="IPR004013">
    <property type="entry name" value="PHP_dom"/>
</dbReference>
<evidence type="ECO:0000256" key="10">
    <source>
        <dbReference type="SAM" id="MobiDB-lite"/>
    </source>
</evidence>
<keyword evidence="5" id="KW-0808">Transferase</keyword>
<dbReference type="InterPro" id="IPR016195">
    <property type="entry name" value="Pol/histidinol_Pase-like"/>
</dbReference>
<dbReference type="InterPro" id="IPR004805">
    <property type="entry name" value="DnaE2/DnaE/PolC"/>
</dbReference>
<proteinExistence type="inferred from homology"/>